<name>A0AAV4EXW5_9GAST</name>
<dbReference type="EMBL" id="BMAT01011067">
    <property type="protein sequence ID" value="GFR65992.1"/>
    <property type="molecule type" value="Genomic_DNA"/>
</dbReference>
<dbReference type="AlphaFoldDB" id="A0AAV4EXW5"/>
<organism evidence="2 3">
    <name type="scientific">Elysia marginata</name>
    <dbReference type="NCBI Taxonomy" id="1093978"/>
    <lineage>
        <taxon>Eukaryota</taxon>
        <taxon>Metazoa</taxon>
        <taxon>Spiralia</taxon>
        <taxon>Lophotrochozoa</taxon>
        <taxon>Mollusca</taxon>
        <taxon>Gastropoda</taxon>
        <taxon>Heterobranchia</taxon>
        <taxon>Euthyneura</taxon>
        <taxon>Panpulmonata</taxon>
        <taxon>Sacoglossa</taxon>
        <taxon>Placobranchoidea</taxon>
        <taxon>Plakobranchidae</taxon>
        <taxon>Elysia</taxon>
    </lineage>
</organism>
<evidence type="ECO:0000256" key="1">
    <source>
        <dbReference type="SAM" id="MobiDB-lite"/>
    </source>
</evidence>
<keyword evidence="3" id="KW-1185">Reference proteome</keyword>
<evidence type="ECO:0000313" key="3">
    <source>
        <dbReference type="Proteomes" id="UP000762676"/>
    </source>
</evidence>
<feature type="region of interest" description="Disordered" evidence="1">
    <location>
        <begin position="1"/>
        <end position="25"/>
    </location>
</feature>
<dbReference type="Proteomes" id="UP000762676">
    <property type="component" value="Unassembled WGS sequence"/>
</dbReference>
<evidence type="ECO:0000313" key="2">
    <source>
        <dbReference type="EMBL" id="GFR65992.1"/>
    </source>
</evidence>
<protein>
    <submittedName>
        <fullName evidence="2">Uncharacterized protein</fullName>
    </submittedName>
</protein>
<accession>A0AAV4EXW5</accession>
<comment type="caution">
    <text evidence="2">The sequence shown here is derived from an EMBL/GenBank/DDBJ whole genome shotgun (WGS) entry which is preliminary data.</text>
</comment>
<sequence>MSTGVDSIPSDVLNNSLETRDDSTPLELKTLDDKIEMERVGSEEEKSNETTDVSWDALIDPRTLEVVVASTESEAFELDVLMRFKSWATSLYLLRVAFGDNIAWRAFVGSVGGVGKVLAFLLP</sequence>
<gene>
    <name evidence="2" type="ORF">ElyMa_005545500</name>
</gene>
<proteinExistence type="predicted"/>
<reference evidence="2 3" key="1">
    <citation type="journal article" date="2021" name="Elife">
        <title>Chloroplast acquisition without the gene transfer in kleptoplastic sea slugs, Plakobranchus ocellatus.</title>
        <authorList>
            <person name="Maeda T."/>
            <person name="Takahashi S."/>
            <person name="Yoshida T."/>
            <person name="Shimamura S."/>
            <person name="Takaki Y."/>
            <person name="Nagai Y."/>
            <person name="Toyoda A."/>
            <person name="Suzuki Y."/>
            <person name="Arimoto A."/>
            <person name="Ishii H."/>
            <person name="Satoh N."/>
            <person name="Nishiyama T."/>
            <person name="Hasebe M."/>
            <person name="Maruyama T."/>
            <person name="Minagawa J."/>
            <person name="Obokata J."/>
            <person name="Shigenobu S."/>
        </authorList>
    </citation>
    <scope>NUCLEOTIDE SEQUENCE [LARGE SCALE GENOMIC DNA]</scope>
</reference>